<feature type="domain" description="Aminopeptidase P N-terminal" evidence="10">
    <location>
        <begin position="74"/>
        <end position="242"/>
    </location>
</feature>
<dbReference type="PANTHER" id="PTHR43226:SF4">
    <property type="entry name" value="XAA-PRO AMINOPEPTIDASE 3"/>
    <property type="match status" value="1"/>
</dbReference>
<evidence type="ECO:0000256" key="7">
    <source>
        <dbReference type="ARBA" id="ARBA00023211"/>
    </source>
</evidence>
<evidence type="ECO:0000256" key="9">
    <source>
        <dbReference type="SAM" id="MobiDB-lite"/>
    </source>
</evidence>
<dbReference type="InterPro" id="IPR036005">
    <property type="entry name" value="Creatinase/aminopeptidase-like"/>
</dbReference>
<dbReference type="Proteomes" id="UP000271272">
    <property type="component" value="Unassembled WGS sequence"/>
</dbReference>
<dbReference type="OrthoDB" id="9806388at2"/>
<organism evidence="11 12">
    <name type="scientific">Actinomyces bowdenii</name>
    <dbReference type="NCBI Taxonomy" id="131109"/>
    <lineage>
        <taxon>Bacteria</taxon>
        <taxon>Bacillati</taxon>
        <taxon>Actinomycetota</taxon>
        <taxon>Actinomycetes</taxon>
        <taxon>Actinomycetales</taxon>
        <taxon>Actinomycetaceae</taxon>
        <taxon>Actinomyces</taxon>
    </lineage>
</organism>
<proteinExistence type="inferred from homology"/>
<dbReference type="SUPFAM" id="SSF53092">
    <property type="entry name" value="Creatinase/prolidase N-terminal domain"/>
    <property type="match status" value="1"/>
</dbReference>
<dbReference type="Gene3D" id="3.40.350.10">
    <property type="entry name" value="Creatinase/prolidase N-terminal domain"/>
    <property type="match status" value="1"/>
</dbReference>
<evidence type="ECO:0000256" key="3">
    <source>
        <dbReference type="ARBA" id="ARBA00008766"/>
    </source>
</evidence>
<name>A0A3P1VAA2_9ACTO</name>
<dbReference type="InterPro" id="IPR052433">
    <property type="entry name" value="X-Pro_dipept-like"/>
</dbReference>
<dbReference type="RefSeq" id="WP_124932507.1">
    <property type="nucleotide sequence ID" value="NZ_RQZC01000001.1"/>
</dbReference>
<sequence>MTQTPDAPSSPSAPEAAAGPARPAGPGDPTSGAQDSQPLAERVSNRSHRPSSRAFRDFIGSGWGPRPQGLPPRAESAPWAAARREALGALFPGERLVIPAGPLRVRNNDCDYRFRPHSAFAHLTGTGTDFEPDAVLVLEPLSPAPPAGQEAPEAQDAPQAAGGRPTHEAVLYFRPRASRSSEEFYADSRYGELWVGVRPSIEEVEAATGVRCAPIDSLPDALAKDAGAGAVRLRVVAEADEAIASLVMDTRRAAGLALGREAVELDTRLAEAASELRLRKDPWEVGQLQAAVDATKAGFEDLIRSIPRARGHWRGERVLEGAFAAVARQEGNGLGYDTIAAAGDHANTLHWISNDGPVEPGQLVLVDAGVEVDSLYTADVTRTIPVDGRFTEVQRRVYQAVLDAADAAFARAGEPGCRFKDVHAAAMEVIAARLEEWGLLPEGVSAADSLAPEGQYHRRWMVHGTSHHLGLDVHDCAQARREMYMDAALEPGMCFTIEPGLYFRADDLLVPADLRGMGVRIEDDIIVRPDGRVERLTQGIPRTVEEVEAWVSGLIA</sequence>
<dbReference type="Pfam" id="PF05195">
    <property type="entry name" value="AMP_N"/>
    <property type="match status" value="1"/>
</dbReference>
<reference evidence="11 12" key="1">
    <citation type="submission" date="2018-11" db="EMBL/GenBank/DDBJ databases">
        <title>Genomes From Bacteria Associated with the Canine Oral Cavity: a Test Case for Automated Genome-Based Taxonomic Assignment.</title>
        <authorList>
            <person name="Coil D.A."/>
            <person name="Jospin G."/>
            <person name="Darling A.E."/>
            <person name="Wallis C."/>
            <person name="Davis I.J."/>
            <person name="Harris S."/>
            <person name="Eisen J.A."/>
            <person name="Holcombe L.J."/>
            <person name="O'Flynn C."/>
        </authorList>
    </citation>
    <scope>NUCLEOTIDE SEQUENCE [LARGE SCALE GENOMIC DNA]</scope>
    <source>
        <strain evidence="11 12">OH5050</strain>
    </source>
</reference>
<feature type="region of interest" description="Disordered" evidence="9">
    <location>
        <begin position="1"/>
        <end position="77"/>
    </location>
</feature>
<accession>A0A3P1VAA2</accession>
<dbReference type="Gene3D" id="3.90.230.10">
    <property type="entry name" value="Creatinase/methionine aminopeptidase superfamily"/>
    <property type="match status" value="1"/>
</dbReference>
<keyword evidence="12" id="KW-1185">Reference proteome</keyword>
<evidence type="ECO:0000256" key="8">
    <source>
        <dbReference type="RuleBase" id="RU000590"/>
    </source>
</evidence>
<keyword evidence="5 8" id="KW-0479">Metal-binding</keyword>
<dbReference type="EMBL" id="RQZC01000001">
    <property type="protein sequence ID" value="RRD30587.1"/>
    <property type="molecule type" value="Genomic_DNA"/>
</dbReference>
<evidence type="ECO:0000313" key="11">
    <source>
        <dbReference type="EMBL" id="RRD30587.1"/>
    </source>
</evidence>
<dbReference type="InterPro" id="IPR001131">
    <property type="entry name" value="Peptidase_M24B_aminopep-P_CS"/>
</dbReference>
<feature type="compositionally biased region" description="Low complexity" evidence="9">
    <location>
        <begin position="1"/>
        <end position="29"/>
    </location>
</feature>
<evidence type="ECO:0000313" key="12">
    <source>
        <dbReference type="Proteomes" id="UP000271272"/>
    </source>
</evidence>
<dbReference type="GO" id="GO:0005829">
    <property type="term" value="C:cytosol"/>
    <property type="evidence" value="ECO:0007669"/>
    <property type="project" value="TreeGrafter"/>
</dbReference>
<dbReference type="PROSITE" id="PS00491">
    <property type="entry name" value="PROLINE_PEPTIDASE"/>
    <property type="match status" value="1"/>
</dbReference>
<comment type="cofactor">
    <cofactor evidence="2">
        <name>Mn(2+)</name>
        <dbReference type="ChEBI" id="CHEBI:29035"/>
    </cofactor>
</comment>
<dbReference type="Pfam" id="PF00557">
    <property type="entry name" value="Peptidase_M24"/>
    <property type="match status" value="1"/>
</dbReference>
<keyword evidence="7" id="KW-0464">Manganese</keyword>
<keyword evidence="6" id="KW-0378">Hydrolase</keyword>
<protein>
    <recommendedName>
        <fullName evidence="4">Xaa-Pro aminopeptidase</fullName>
        <ecNumber evidence="4">3.4.11.9</ecNumber>
    </recommendedName>
</protein>
<gene>
    <name evidence="11" type="ORF">EII10_00190</name>
</gene>
<comment type="catalytic activity">
    <reaction evidence="1">
        <text>Release of any N-terminal amino acid, including proline, that is linked to proline, even from a dipeptide or tripeptide.</text>
        <dbReference type="EC" id="3.4.11.9"/>
    </reaction>
</comment>
<dbReference type="PANTHER" id="PTHR43226">
    <property type="entry name" value="XAA-PRO AMINOPEPTIDASE 3"/>
    <property type="match status" value="1"/>
</dbReference>
<dbReference type="GO" id="GO:0006508">
    <property type="term" value="P:proteolysis"/>
    <property type="evidence" value="ECO:0007669"/>
    <property type="project" value="TreeGrafter"/>
</dbReference>
<dbReference type="InterPro" id="IPR000994">
    <property type="entry name" value="Pept_M24"/>
</dbReference>
<dbReference type="GO" id="GO:0030145">
    <property type="term" value="F:manganese ion binding"/>
    <property type="evidence" value="ECO:0007669"/>
    <property type="project" value="InterPro"/>
</dbReference>
<dbReference type="SMART" id="SM01011">
    <property type="entry name" value="AMP_N"/>
    <property type="match status" value="1"/>
</dbReference>
<dbReference type="AlphaFoldDB" id="A0A3P1VAA2"/>
<dbReference type="InterPro" id="IPR029149">
    <property type="entry name" value="Creatin/AminoP/Spt16_N"/>
</dbReference>
<evidence type="ECO:0000256" key="5">
    <source>
        <dbReference type="ARBA" id="ARBA00022723"/>
    </source>
</evidence>
<evidence type="ECO:0000259" key="10">
    <source>
        <dbReference type="SMART" id="SM01011"/>
    </source>
</evidence>
<evidence type="ECO:0000256" key="4">
    <source>
        <dbReference type="ARBA" id="ARBA00012574"/>
    </source>
</evidence>
<dbReference type="InterPro" id="IPR007865">
    <property type="entry name" value="Aminopep_P_N"/>
</dbReference>
<evidence type="ECO:0000256" key="6">
    <source>
        <dbReference type="ARBA" id="ARBA00022801"/>
    </source>
</evidence>
<dbReference type="GO" id="GO:0070006">
    <property type="term" value="F:metalloaminopeptidase activity"/>
    <property type="evidence" value="ECO:0007669"/>
    <property type="project" value="InterPro"/>
</dbReference>
<comment type="caution">
    <text evidence="11">The sequence shown here is derived from an EMBL/GenBank/DDBJ whole genome shotgun (WGS) entry which is preliminary data.</text>
</comment>
<feature type="compositionally biased region" description="Low complexity" evidence="9">
    <location>
        <begin position="147"/>
        <end position="163"/>
    </location>
</feature>
<comment type="similarity">
    <text evidence="3 8">Belongs to the peptidase M24B family.</text>
</comment>
<dbReference type="SUPFAM" id="SSF55920">
    <property type="entry name" value="Creatinase/aminopeptidase"/>
    <property type="match status" value="1"/>
</dbReference>
<evidence type="ECO:0000256" key="1">
    <source>
        <dbReference type="ARBA" id="ARBA00001424"/>
    </source>
</evidence>
<evidence type="ECO:0000256" key="2">
    <source>
        <dbReference type="ARBA" id="ARBA00001936"/>
    </source>
</evidence>
<dbReference type="EC" id="3.4.11.9" evidence="4"/>
<feature type="region of interest" description="Disordered" evidence="9">
    <location>
        <begin position="141"/>
        <end position="165"/>
    </location>
</feature>